<dbReference type="SUPFAM" id="SSF53335">
    <property type="entry name" value="S-adenosyl-L-methionine-dependent methyltransferases"/>
    <property type="match status" value="1"/>
</dbReference>
<evidence type="ECO:0000259" key="4">
    <source>
        <dbReference type="Pfam" id="PF00891"/>
    </source>
</evidence>
<evidence type="ECO:0000313" key="6">
    <source>
        <dbReference type="Proteomes" id="UP000324897"/>
    </source>
</evidence>
<gene>
    <name evidence="5" type="ORF">EJB05_28107</name>
</gene>
<dbReference type="EMBL" id="RWGY01000013">
    <property type="protein sequence ID" value="TVU25605.1"/>
    <property type="molecule type" value="Genomic_DNA"/>
</dbReference>
<evidence type="ECO:0000313" key="5">
    <source>
        <dbReference type="EMBL" id="TVU25605.1"/>
    </source>
</evidence>
<dbReference type="PROSITE" id="PS51683">
    <property type="entry name" value="SAM_OMT_II"/>
    <property type="match status" value="1"/>
</dbReference>
<dbReference type="Gene3D" id="3.40.50.150">
    <property type="entry name" value="Vaccinia Virus protein VP39"/>
    <property type="match status" value="1"/>
</dbReference>
<dbReference type="Pfam" id="PF00891">
    <property type="entry name" value="Methyltransf_2"/>
    <property type="match status" value="1"/>
</dbReference>
<dbReference type="InterPro" id="IPR001077">
    <property type="entry name" value="COMT_C"/>
</dbReference>
<organism evidence="5 6">
    <name type="scientific">Eragrostis curvula</name>
    <name type="common">weeping love grass</name>
    <dbReference type="NCBI Taxonomy" id="38414"/>
    <lineage>
        <taxon>Eukaryota</taxon>
        <taxon>Viridiplantae</taxon>
        <taxon>Streptophyta</taxon>
        <taxon>Embryophyta</taxon>
        <taxon>Tracheophyta</taxon>
        <taxon>Spermatophyta</taxon>
        <taxon>Magnoliopsida</taxon>
        <taxon>Liliopsida</taxon>
        <taxon>Poales</taxon>
        <taxon>Poaceae</taxon>
        <taxon>PACMAD clade</taxon>
        <taxon>Chloridoideae</taxon>
        <taxon>Eragrostideae</taxon>
        <taxon>Eragrostidinae</taxon>
        <taxon>Eragrostis</taxon>
    </lineage>
</organism>
<evidence type="ECO:0000256" key="3">
    <source>
        <dbReference type="ARBA" id="ARBA00022691"/>
    </source>
</evidence>
<dbReference type="AlphaFoldDB" id="A0A5J9UQ32"/>
<dbReference type="GO" id="GO:0008171">
    <property type="term" value="F:O-methyltransferase activity"/>
    <property type="evidence" value="ECO:0007669"/>
    <property type="project" value="InterPro"/>
</dbReference>
<dbReference type="Proteomes" id="UP000324897">
    <property type="component" value="Chromosome 2"/>
</dbReference>
<comment type="caution">
    <text evidence="5">The sequence shown here is derived from an EMBL/GenBank/DDBJ whole genome shotgun (WGS) entry which is preliminary data.</text>
</comment>
<evidence type="ECO:0000256" key="2">
    <source>
        <dbReference type="ARBA" id="ARBA00022679"/>
    </source>
</evidence>
<dbReference type="InterPro" id="IPR016461">
    <property type="entry name" value="COMT-like"/>
</dbReference>
<reference evidence="5 6" key="1">
    <citation type="journal article" date="2019" name="Sci. Rep.">
        <title>A high-quality genome of Eragrostis curvula grass provides insights into Poaceae evolution and supports new strategies to enhance forage quality.</title>
        <authorList>
            <person name="Carballo J."/>
            <person name="Santos B.A.C.M."/>
            <person name="Zappacosta D."/>
            <person name="Garbus I."/>
            <person name="Selva J.P."/>
            <person name="Gallo C.A."/>
            <person name="Diaz A."/>
            <person name="Albertini E."/>
            <person name="Caccamo M."/>
            <person name="Echenique V."/>
        </authorList>
    </citation>
    <scope>NUCLEOTIDE SEQUENCE [LARGE SCALE GENOMIC DNA]</scope>
    <source>
        <strain evidence="6">cv. Victoria</strain>
        <tissue evidence="5">Leaf</tissue>
    </source>
</reference>
<feature type="domain" description="O-methyltransferase C-terminal" evidence="4">
    <location>
        <begin position="7"/>
        <end position="100"/>
    </location>
</feature>
<evidence type="ECO:0000256" key="1">
    <source>
        <dbReference type="ARBA" id="ARBA00022603"/>
    </source>
</evidence>
<accession>A0A5J9UQ32</accession>
<dbReference type="InterPro" id="IPR029063">
    <property type="entry name" value="SAM-dependent_MTases_sf"/>
</dbReference>
<dbReference type="GO" id="GO:0032259">
    <property type="term" value="P:methylation"/>
    <property type="evidence" value="ECO:0007669"/>
    <property type="project" value="UniProtKB-KW"/>
</dbReference>
<protein>
    <recommendedName>
        <fullName evidence="4">O-methyltransferase C-terminal domain-containing protein</fullName>
    </recommendedName>
</protein>
<keyword evidence="3" id="KW-0949">S-adenosyl-L-methionine</keyword>
<sequence>MGYDNKAPANGTVQFIAGDMFKFIPKADAALLKILRRCLEAITEREAGGKVIIIDALMEAGQADNFSKETQALYDFHMMHIDGVERDKLGWEKIILQAGFHDYKISLVVNKILVLDEQLQQDLVE</sequence>
<dbReference type="PANTHER" id="PTHR11746">
    <property type="entry name" value="O-METHYLTRANSFERASE"/>
    <property type="match status" value="1"/>
</dbReference>
<feature type="non-terminal residue" evidence="5">
    <location>
        <position position="1"/>
    </location>
</feature>
<keyword evidence="1" id="KW-0489">Methyltransferase</keyword>
<name>A0A5J9UQ32_9POAL</name>
<proteinExistence type="predicted"/>
<dbReference type="Gramene" id="TVU25605">
    <property type="protein sequence ID" value="TVU25605"/>
    <property type="gene ID" value="EJB05_28107"/>
</dbReference>
<keyword evidence="6" id="KW-1185">Reference proteome</keyword>
<keyword evidence="2" id="KW-0808">Transferase</keyword>
<dbReference type="OrthoDB" id="1606438at2759"/>